<evidence type="ECO:0000313" key="19">
    <source>
        <dbReference type="Proteomes" id="UP000068026"/>
    </source>
</evidence>
<evidence type="ECO:0000256" key="1">
    <source>
        <dbReference type="ARBA" id="ARBA00004496"/>
    </source>
</evidence>
<dbReference type="Gene3D" id="3.30.70.270">
    <property type="match status" value="1"/>
</dbReference>
<dbReference type="PANTHER" id="PTHR11076">
    <property type="entry name" value="DNA REPAIR POLYMERASE UMUC / TRANSFERASE FAMILY MEMBER"/>
    <property type="match status" value="1"/>
</dbReference>
<feature type="active site" evidence="15">
    <location>
        <position position="106"/>
    </location>
</feature>
<dbReference type="EC" id="2.7.7.7" evidence="15"/>
<keyword evidence="13 15" id="KW-0234">DNA repair</keyword>
<reference evidence="18" key="3">
    <citation type="submission" date="2016-11" db="EMBL/GenBank/DDBJ databases">
        <authorList>
            <person name="Varghese N."/>
            <person name="Submissions S."/>
        </authorList>
    </citation>
    <scope>NUCLEOTIDE SEQUENCE</scope>
    <source>
        <strain evidence="18">DSM 1682</strain>
    </source>
</reference>
<keyword evidence="3 15" id="KW-0515">Mutator protein</keyword>
<evidence type="ECO:0000256" key="13">
    <source>
        <dbReference type="ARBA" id="ARBA00023204"/>
    </source>
</evidence>
<keyword evidence="11 15" id="KW-0239">DNA-directed DNA polymerase</keyword>
<dbReference type="InterPro" id="IPR036775">
    <property type="entry name" value="DNA_pol_Y-fam_lit_finger_sf"/>
</dbReference>
<evidence type="ECO:0000256" key="2">
    <source>
        <dbReference type="ARBA" id="ARBA00010945"/>
    </source>
</evidence>
<comment type="function">
    <text evidence="15">Poorly processive, error-prone DNA polymerase involved in untargeted mutagenesis. Copies undamaged DNA at stalled replication forks, which arise in vivo from mismatched or misaligned primer ends. These misaligned primers can be extended by PolIV. Exhibits no 3'-5' exonuclease (proofreading) activity. May be involved in translesional synthesis, in conjunction with the beta clamp from PolIII.</text>
</comment>
<feature type="binding site" evidence="15">
    <location>
        <position position="105"/>
    </location>
    <ligand>
        <name>Mg(2+)</name>
        <dbReference type="ChEBI" id="CHEBI:18420"/>
    </ligand>
</feature>
<feature type="domain" description="UmuC" evidence="16">
    <location>
        <begin position="5"/>
        <end position="187"/>
    </location>
</feature>
<evidence type="ECO:0000313" key="20">
    <source>
        <dbReference type="Proteomes" id="UP000184204"/>
    </source>
</evidence>
<evidence type="ECO:0000259" key="16">
    <source>
        <dbReference type="PROSITE" id="PS50173"/>
    </source>
</evidence>
<comment type="subunit">
    <text evidence="15">Monomer.</text>
</comment>
<evidence type="ECO:0000256" key="9">
    <source>
        <dbReference type="ARBA" id="ARBA00022763"/>
    </source>
</evidence>
<keyword evidence="6 15" id="KW-0548">Nucleotidyltransferase</keyword>
<keyword evidence="8 15" id="KW-0479">Metal-binding</keyword>
<dbReference type="Pfam" id="PF21999">
    <property type="entry name" value="IMS_HHH_1"/>
    <property type="match status" value="1"/>
</dbReference>
<evidence type="ECO:0000256" key="11">
    <source>
        <dbReference type="ARBA" id="ARBA00022932"/>
    </source>
</evidence>
<dbReference type="EMBL" id="FQUA01000004">
    <property type="protein sequence ID" value="SHE61451.1"/>
    <property type="molecule type" value="Genomic_DNA"/>
</dbReference>
<evidence type="ECO:0000256" key="10">
    <source>
        <dbReference type="ARBA" id="ARBA00022842"/>
    </source>
</evidence>
<comment type="similarity">
    <text evidence="2 15">Belongs to the DNA polymerase type-Y family.</text>
</comment>
<dbReference type="GO" id="GO:0006261">
    <property type="term" value="P:DNA-templated DNA replication"/>
    <property type="evidence" value="ECO:0007669"/>
    <property type="project" value="UniProtKB-UniRule"/>
</dbReference>
<dbReference type="InterPro" id="IPR022880">
    <property type="entry name" value="DNApol_IV"/>
</dbReference>
<comment type="cofactor">
    <cofactor evidence="15">
        <name>Mg(2+)</name>
        <dbReference type="ChEBI" id="CHEBI:18420"/>
    </cofactor>
    <text evidence="15">Binds 2 magnesium ions per subunit.</text>
</comment>
<dbReference type="SUPFAM" id="SSF56672">
    <property type="entry name" value="DNA/RNA polymerases"/>
    <property type="match status" value="1"/>
</dbReference>
<dbReference type="InterPro" id="IPR001126">
    <property type="entry name" value="UmuC"/>
</dbReference>
<organism evidence="18 20">
    <name type="scientific">Anaerotignum propionicum DSM 1682</name>
    <dbReference type="NCBI Taxonomy" id="991789"/>
    <lineage>
        <taxon>Bacteria</taxon>
        <taxon>Bacillati</taxon>
        <taxon>Bacillota</taxon>
        <taxon>Clostridia</taxon>
        <taxon>Lachnospirales</taxon>
        <taxon>Anaerotignaceae</taxon>
        <taxon>Anaerotignum</taxon>
    </lineage>
</organism>
<dbReference type="Gene3D" id="3.30.1490.100">
    <property type="entry name" value="DNA polymerase, Y-family, little finger domain"/>
    <property type="match status" value="1"/>
</dbReference>
<reference evidence="19" key="2">
    <citation type="submission" date="2016-01" db="EMBL/GenBank/DDBJ databases">
        <authorList>
            <person name="Poehlein A."/>
            <person name="Schlien K."/>
            <person name="Gottschalk G."/>
            <person name="Buckel W."/>
            <person name="Daniel R."/>
        </authorList>
    </citation>
    <scope>NUCLEOTIDE SEQUENCE [LARGE SCALE GENOMIC DNA]</scope>
    <source>
        <strain evidence="19">X2</strain>
    </source>
</reference>
<evidence type="ECO:0000256" key="14">
    <source>
        <dbReference type="ARBA" id="ARBA00049244"/>
    </source>
</evidence>
<keyword evidence="5 15" id="KW-0808">Transferase</keyword>
<dbReference type="PROSITE" id="PS50173">
    <property type="entry name" value="UMUC"/>
    <property type="match status" value="1"/>
</dbReference>
<dbReference type="InterPro" id="IPR053848">
    <property type="entry name" value="IMS_HHH_1"/>
</dbReference>
<evidence type="ECO:0000256" key="6">
    <source>
        <dbReference type="ARBA" id="ARBA00022695"/>
    </source>
</evidence>
<reference evidence="20" key="4">
    <citation type="submission" date="2016-11" db="EMBL/GenBank/DDBJ databases">
        <authorList>
            <person name="Jaros S."/>
            <person name="Januszkiewicz K."/>
            <person name="Wedrychowicz H."/>
        </authorList>
    </citation>
    <scope>NUCLEOTIDE SEQUENCE [LARGE SCALE GENOMIC DNA]</scope>
    <source>
        <strain evidence="20">DSM 1682</strain>
    </source>
</reference>
<keyword evidence="19" id="KW-1185">Reference proteome</keyword>
<evidence type="ECO:0000256" key="15">
    <source>
        <dbReference type="HAMAP-Rule" id="MF_01113"/>
    </source>
</evidence>
<evidence type="ECO:0000256" key="12">
    <source>
        <dbReference type="ARBA" id="ARBA00023125"/>
    </source>
</evidence>
<evidence type="ECO:0000256" key="5">
    <source>
        <dbReference type="ARBA" id="ARBA00022679"/>
    </source>
</evidence>
<dbReference type="Pfam" id="PF11799">
    <property type="entry name" value="IMS_C"/>
    <property type="match status" value="1"/>
</dbReference>
<gene>
    <name evidence="15" type="primary">dinB</name>
    <name evidence="17" type="synonym">dinB_2</name>
    <name evidence="17" type="ORF">CPRO_14250</name>
    <name evidence="18" type="ORF">SAMN02745151_01236</name>
</gene>
<dbReference type="Gene3D" id="1.10.150.20">
    <property type="entry name" value="5' to 3' exonuclease, C-terminal subdomain"/>
    <property type="match status" value="1"/>
</dbReference>
<keyword evidence="9 15" id="KW-0227">DNA damage</keyword>
<dbReference type="AlphaFoldDB" id="A0A0X1U7V9"/>
<dbReference type="EMBL" id="CP014223">
    <property type="protein sequence ID" value="AMJ41018.1"/>
    <property type="molecule type" value="Genomic_DNA"/>
</dbReference>
<dbReference type="Pfam" id="PF00817">
    <property type="entry name" value="IMS"/>
    <property type="match status" value="1"/>
</dbReference>
<dbReference type="GO" id="GO:0003684">
    <property type="term" value="F:damaged DNA binding"/>
    <property type="evidence" value="ECO:0007669"/>
    <property type="project" value="InterPro"/>
</dbReference>
<dbReference type="GO" id="GO:0005829">
    <property type="term" value="C:cytosol"/>
    <property type="evidence" value="ECO:0007669"/>
    <property type="project" value="TreeGrafter"/>
</dbReference>
<keyword evidence="10 15" id="KW-0460">Magnesium</keyword>
<dbReference type="GO" id="GO:0006281">
    <property type="term" value="P:DNA repair"/>
    <property type="evidence" value="ECO:0007669"/>
    <property type="project" value="UniProtKB-UniRule"/>
</dbReference>
<dbReference type="InterPro" id="IPR043502">
    <property type="entry name" value="DNA/RNA_pol_sf"/>
</dbReference>
<comment type="subcellular location">
    <subcellularLocation>
        <location evidence="1 15">Cytoplasm</location>
    </subcellularLocation>
</comment>
<dbReference type="GO" id="GO:0009432">
    <property type="term" value="P:SOS response"/>
    <property type="evidence" value="ECO:0007669"/>
    <property type="project" value="TreeGrafter"/>
</dbReference>
<evidence type="ECO:0000313" key="18">
    <source>
        <dbReference type="EMBL" id="SHE61451.1"/>
    </source>
</evidence>
<dbReference type="OrthoDB" id="9808813at2"/>
<dbReference type="InterPro" id="IPR050116">
    <property type="entry name" value="DNA_polymerase-Y"/>
</dbReference>
<keyword evidence="12 15" id="KW-0238">DNA-binding</keyword>
<dbReference type="GO" id="GO:0003887">
    <property type="term" value="F:DNA-directed DNA polymerase activity"/>
    <property type="evidence" value="ECO:0007669"/>
    <property type="project" value="UniProtKB-UniRule"/>
</dbReference>
<evidence type="ECO:0000256" key="3">
    <source>
        <dbReference type="ARBA" id="ARBA00022457"/>
    </source>
</evidence>
<reference evidence="17 19" key="1">
    <citation type="journal article" date="2016" name="Genome Announc.">
        <title>Complete Genome Sequence of the Amino Acid-Fermenting Clostridium propionicum X2 (DSM 1682).</title>
        <authorList>
            <person name="Poehlein A."/>
            <person name="Schlien K."/>
            <person name="Chowdhury N.P."/>
            <person name="Gottschalk G."/>
            <person name="Buckel W."/>
            <person name="Daniel R."/>
        </authorList>
    </citation>
    <scope>NUCLEOTIDE SEQUENCE [LARGE SCALE GENOMIC DNA]</scope>
    <source>
        <strain evidence="17 19">X2</strain>
    </source>
</reference>
<dbReference type="CDD" id="cd03586">
    <property type="entry name" value="PolY_Pol_IV_kappa"/>
    <property type="match status" value="1"/>
</dbReference>
<dbReference type="InterPro" id="IPR043128">
    <property type="entry name" value="Rev_trsase/Diguanyl_cyclase"/>
</dbReference>
<dbReference type="GO" id="GO:0000287">
    <property type="term" value="F:magnesium ion binding"/>
    <property type="evidence" value="ECO:0007669"/>
    <property type="project" value="UniProtKB-UniRule"/>
</dbReference>
<dbReference type="Gene3D" id="3.40.1170.60">
    <property type="match status" value="1"/>
</dbReference>
<dbReference type="InterPro" id="IPR017961">
    <property type="entry name" value="DNA_pol_Y-fam_little_finger"/>
</dbReference>
<evidence type="ECO:0000256" key="8">
    <source>
        <dbReference type="ARBA" id="ARBA00022723"/>
    </source>
</evidence>
<protein>
    <recommendedName>
        <fullName evidence="15">DNA polymerase IV</fullName>
        <shortName evidence="15">Pol IV</shortName>
        <ecNumber evidence="15">2.7.7.7</ecNumber>
    </recommendedName>
</protein>
<dbReference type="SUPFAM" id="SSF100879">
    <property type="entry name" value="Lesion bypass DNA polymerase (Y-family), little finger domain"/>
    <property type="match status" value="1"/>
</dbReference>
<feature type="site" description="Substrate discrimination" evidence="15">
    <location>
        <position position="14"/>
    </location>
</feature>
<dbReference type="Proteomes" id="UP000068026">
    <property type="component" value="Chromosome"/>
</dbReference>
<proteinExistence type="inferred from homology"/>
<evidence type="ECO:0000313" key="17">
    <source>
        <dbReference type="EMBL" id="AMJ41018.1"/>
    </source>
</evidence>
<evidence type="ECO:0000256" key="4">
    <source>
        <dbReference type="ARBA" id="ARBA00022490"/>
    </source>
</evidence>
<keyword evidence="7 15" id="KW-0235">DNA replication</keyword>
<comment type="catalytic activity">
    <reaction evidence="14 15">
        <text>DNA(n) + a 2'-deoxyribonucleoside 5'-triphosphate = DNA(n+1) + diphosphate</text>
        <dbReference type="Rhea" id="RHEA:22508"/>
        <dbReference type="Rhea" id="RHEA-COMP:17339"/>
        <dbReference type="Rhea" id="RHEA-COMP:17340"/>
        <dbReference type="ChEBI" id="CHEBI:33019"/>
        <dbReference type="ChEBI" id="CHEBI:61560"/>
        <dbReference type="ChEBI" id="CHEBI:173112"/>
        <dbReference type="EC" id="2.7.7.7"/>
    </reaction>
</comment>
<name>A0A0X1U7V9_ANAPI</name>
<sequence>MDRIILHSDLNNFYASVECLYNPAIRNKPVAVAGDIEKRHGIILAKNYIAKAYGVKTGDALWQARDKCPDIVFVPPSYDKYLNYSKMAREIYSDYTNQVESFGLDECWLDISNSTQLFGDGERVSNEIRQRIKDELGVTASVGVSYNKIFAKLGSDMKKPDATTIITKDNFKEKVWVLPANDLLYVGRATFSKLRKLNVHTIGDLAATNPKFLKQELGINGIMLWQFSNGLDQSKVSEINSYPAIKSIGNSTTLPYDVSIEEDVRITLYILCESVAERLRDSGFFANTVQIWLRDKNLFSCERQGKLLFPTCGSNELFEKAFSIYKANKPHFALRSIGVRACNLSVSSQRQLSCLGEFEIMVKKEKLEIAVDDIRRRFGHFSIQRASMLVNPVLSNLDPKTDHVIHPVSFLK</sequence>
<keyword evidence="4 15" id="KW-0963">Cytoplasm</keyword>
<dbReference type="GO" id="GO:0042276">
    <property type="term" value="P:error-prone translesion synthesis"/>
    <property type="evidence" value="ECO:0007669"/>
    <property type="project" value="TreeGrafter"/>
</dbReference>
<dbReference type="PANTHER" id="PTHR11076:SF35">
    <property type="entry name" value="DNA REPAIR PROTEIN HOMOLOG YOBH"/>
    <property type="match status" value="1"/>
</dbReference>
<dbReference type="KEGG" id="cpro:CPRO_14250"/>
<dbReference type="HAMAP" id="MF_01113">
    <property type="entry name" value="DNApol_IV"/>
    <property type="match status" value="1"/>
</dbReference>
<evidence type="ECO:0000256" key="7">
    <source>
        <dbReference type="ARBA" id="ARBA00022705"/>
    </source>
</evidence>
<dbReference type="RefSeq" id="WP_066049532.1">
    <property type="nucleotide sequence ID" value="NZ_CP014223.1"/>
</dbReference>
<feature type="binding site" evidence="15">
    <location>
        <position position="9"/>
    </location>
    <ligand>
        <name>Mg(2+)</name>
        <dbReference type="ChEBI" id="CHEBI:18420"/>
    </ligand>
</feature>
<accession>A0A0X1U7V9</accession>
<dbReference type="Proteomes" id="UP000184204">
    <property type="component" value="Unassembled WGS sequence"/>
</dbReference>